<gene>
    <name evidence="2" type="ORF">S7S_01785</name>
</gene>
<dbReference type="RefSeq" id="WP_041025877.1">
    <property type="nucleotide sequence ID" value="NZ_CP004387.1"/>
</dbReference>
<evidence type="ECO:0000313" key="2">
    <source>
        <dbReference type="EMBL" id="AJD46781.1"/>
    </source>
</evidence>
<evidence type="ECO:0000256" key="1">
    <source>
        <dbReference type="ARBA" id="ARBA00008007"/>
    </source>
</evidence>
<dbReference type="InterPro" id="IPR029057">
    <property type="entry name" value="PRTase-like"/>
</dbReference>
<dbReference type="Proteomes" id="UP000006764">
    <property type="component" value="Chromosome"/>
</dbReference>
<sequence length="238" mass="26605">MNMSKVYLWSLFDQPFGECVLCREPARLHAGLCEACHPALPAIETTVCRCGLPSPGALPESGLCGRCLERPPPFRQVHCPWAYDFPLDRLINRYKHHRQLAIERALLPPWLASLPDPGPVDALVPVPSHWLRQWRRGFNPAHRLARAAADHLNLPLLPALARQRRTRHQQGQRARARRRNLHGAFALRQPVTGRHLALVDDVVTTGSTAREASQCLLDGGAASVQVWALARTLPTRGR</sequence>
<evidence type="ECO:0000313" key="3">
    <source>
        <dbReference type="Proteomes" id="UP000006764"/>
    </source>
</evidence>
<dbReference type="Gene3D" id="3.40.50.2020">
    <property type="match status" value="1"/>
</dbReference>
<dbReference type="OrthoDB" id="9793412at2"/>
<dbReference type="EMBL" id="CP004387">
    <property type="protein sequence ID" value="AJD46781.1"/>
    <property type="molecule type" value="Genomic_DNA"/>
</dbReference>
<protein>
    <recommendedName>
        <fullName evidence="4">ComF family protein</fullName>
    </recommendedName>
</protein>
<keyword evidence="3" id="KW-1185">Reference proteome</keyword>
<dbReference type="InterPro" id="IPR000836">
    <property type="entry name" value="PRTase_dom"/>
</dbReference>
<dbReference type="InterPro" id="IPR051910">
    <property type="entry name" value="ComF/GntX_DNA_util-trans"/>
</dbReference>
<proteinExistence type="inferred from homology"/>
<evidence type="ECO:0008006" key="4">
    <source>
        <dbReference type="Google" id="ProtNLM"/>
    </source>
</evidence>
<dbReference type="PANTHER" id="PTHR47505:SF1">
    <property type="entry name" value="DNA UTILIZATION PROTEIN YHGH"/>
    <property type="match status" value="1"/>
</dbReference>
<dbReference type="STRING" id="391936.S7S_01785"/>
<dbReference type="HOGENOM" id="CLU_054549_0_0_6"/>
<name>A0A0B4XI80_9GAMM</name>
<dbReference type="PANTHER" id="PTHR47505">
    <property type="entry name" value="DNA UTILIZATION PROTEIN YHGH"/>
    <property type="match status" value="1"/>
</dbReference>
<comment type="similarity">
    <text evidence="1">Belongs to the ComF/GntX family.</text>
</comment>
<dbReference type="AlphaFoldDB" id="A0A0B4XI80"/>
<organism evidence="2 3">
    <name type="scientific">Isoalcanivorax pacificus W11-5</name>
    <dbReference type="NCBI Taxonomy" id="391936"/>
    <lineage>
        <taxon>Bacteria</taxon>
        <taxon>Pseudomonadati</taxon>
        <taxon>Pseudomonadota</taxon>
        <taxon>Gammaproteobacteria</taxon>
        <taxon>Oceanospirillales</taxon>
        <taxon>Alcanivoracaceae</taxon>
        <taxon>Isoalcanivorax</taxon>
    </lineage>
</organism>
<accession>A0A0B4XI80</accession>
<reference evidence="2 3" key="1">
    <citation type="journal article" date="2012" name="J. Bacteriol.">
        <title>Genome sequence of an alkane-degrading bacterium, Alcanivorax pacificus type strain W11-5, isolated from deep sea sediment.</title>
        <authorList>
            <person name="Lai Q."/>
            <person name="Shao Z."/>
        </authorList>
    </citation>
    <scope>NUCLEOTIDE SEQUENCE [LARGE SCALE GENOMIC DNA]</scope>
    <source>
        <strain evidence="2 3">W11-5</strain>
    </source>
</reference>
<dbReference type="SUPFAM" id="SSF53271">
    <property type="entry name" value="PRTase-like"/>
    <property type="match status" value="1"/>
</dbReference>
<dbReference type="KEGG" id="apac:S7S_01785"/>
<dbReference type="CDD" id="cd06223">
    <property type="entry name" value="PRTases_typeI"/>
    <property type="match status" value="1"/>
</dbReference>